<dbReference type="Pfam" id="PF13385">
    <property type="entry name" value="Laminin_G_3"/>
    <property type="match status" value="1"/>
</dbReference>
<organism evidence="1 2">
    <name type="scientific">Chitinophaga nivalis</name>
    <dbReference type="NCBI Taxonomy" id="2991709"/>
    <lineage>
        <taxon>Bacteria</taxon>
        <taxon>Pseudomonadati</taxon>
        <taxon>Bacteroidota</taxon>
        <taxon>Chitinophagia</taxon>
        <taxon>Chitinophagales</taxon>
        <taxon>Chitinophagaceae</taxon>
        <taxon>Chitinophaga</taxon>
    </lineage>
</organism>
<gene>
    <name evidence="1" type="ORF">OL497_09585</name>
</gene>
<dbReference type="SUPFAM" id="SSF49899">
    <property type="entry name" value="Concanavalin A-like lectins/glucanases"/>
    <property type="match status" value="1"/>
</dbReference>
<proteinExistence type="predicted"/>
<dbReference type="InterPro" id="IPR026444">
    <property type="entry name" value="Secre_tail"/>
</dbReference>
<dbReference type="Proteomes" id="UP001207742">
    <property type="component" value="Unassembled WGS sequence"/>
</dbReference>
<reference evidence="1 2" key="1">
    <citation type="submission" date="2022-10" db="EMBL/GenBank/DDBJ databases">
        <title>Chitinophaga nivalis PC15 sp. nov., isolated from Pyeongchang county, South Korea.</title>
        <authorList>
            <person name="Trinh H.N."/>
        </authorList>
    </citation>
    <scope>NUCLEOTIDE SEQUENCE [LARGE SCALE GENOMIC DNA]</scope>
    <source>
        <strain evidence="1 2">PC14</strain>
    </source>
</reference>
<comment type="caution">
    <text evidence="1">The sequence shown here is derived from an EMBL/GenBank/DDBJ whole genome shotgun (WGS) entry which is preliminary data.</text>
</comment>
<protein>
    <submittedName>
        <fullName evidence="1">T9SS type A sorting domain-containing protein</fullName>
    </submittedName>
</protein>
<dbReference type="NCBIfam" id="TIGR04183">
    <property type="entry name" value="Por_Secre_tail"/>
    <property type="match status" value="1"/>
</dbReference>
<name>A0ABT3IJM0_9BACT</name>
<dbReference type="EMBL" id="JAPDNS010000001">
    <property type="protein sequence ID" value="MCW3484143.1"/>
    <property type="molecule type" value="Genomic_DNA"/>
</dbReference>
<accession>A0ABT3IJM0</accession>
<evidence type="ECO:0000313" key="2">
    <source>
        <dbReference type="Proteomes" id="UP001207742"/>
    </source>
</evidence>
<dbReference type="InterPro" id="IPR013320">
    <property type="entry name" value="ConA-like_dom_sf"/>
</dbReference>
<evidence type="ECO:0000313" key="1">
    <source>
        <dbReference type="EMBL" id="MCW3484143.1"/>
    </source>
</evidence>
<keyword evidence="2" id="KW-1185">Reference proteome</keyword>
<dbReference type="RefSeq" id="WP_264729662.1">
    <property type="nucleotide sequence ID" value="NZ_JAPDNR010000001.1"/>
</dbReference>
<sequence>MTSSLHYGHRLWVALLVCILLLIPSFGAIAVAQIKIYANGESHQIFGVCVGCQVLDAGNTVGSNENDYATFTIGLGVAGGIQQTLHFPRPVGPGKVEIGLGTGQPSLLVRLLGGIAVETLLGNIPNGDLKSIDASLLTLWQDSSRGAISFPATKPYDAVRIYQHSGLAGINVGLRVYYAAQLPMNCGQAPANPLYYFPFERTLHDAMTGLEMVGTDYLVYGDGICGEAVRSASIRVDSVASTDVADSVKATPKTISFWARLDLISPDEPDGRSPLVGIRAFMVSMFLTEARFRITGTTSDREVLAENEVFRNQLAKEGEFNQYVFTYDDEGCALFVNGAEIGRGGWGDVVREPLSNIQFFIHQAQLDDLIFYSRALTAEEVKSMWCSYGKDPACQPNSAAARIDTAKVQPGAQRLTIYPNPSTGQITIGGDIPVEGSDLWVKDMRGQEMFYTRLRTRTVVLPSSLPEGMYLVTIRTKDRKVFTRNLVLTR</sequence>
<dbReference type="Gene3D" id="2.60.120.200">
    <property type="match status" value="1"/>
</dbReference>